<reference evidence="17" key="1">
    <citation type="submission" date="2019-08" db="EMBL/GenBank/DDBJ databases">
        <title>Arthrobacter sp. nov., isolated from plateau pika and Tibetan wild ass.</title>
        <authorList>
            <person name="Ge Y."/>
        </authorList>
    </citation>
    <scope>NUCLEOTIDE SEQUENCE [LARGE SCALE GENOMIC DNA]</scope>
    <source>
        <strain evidence="17">HF-4214</strain>
    </source>
</reference>
<evidence type="ECO:0000256" key="10">
    <source>
        <dbReference type="ARBA" id="ARBA00023268"/>
    </source>
</evidence>
<evidence type="ECO:0000313" key="16">
    <source>
        <dbReference type="EMBL" id="MRX83968.1"/>
    </source>
</evidence>
<dbReference type="GO" id="GO:0008360">
    <property type="term" value="P:regulation of cell shape"/>
    <property type="evidence" value="ECO:0007669"/>
    <property type="project" value="UniProtKB-KW"/>
</dbReference>
<feature type="compositionally biased region" description="Basic and acidic residues" evidence="14">
    <location>
        <begin position="645"/>
        <end position="655"/>
    </location>
</feature>
<keyword evidence="4" id="KW-0645">Protease</keyword>
<dbReference type="Gene3D" id="1.10.3810.10">
    <property type="entry name" value="Biosynthetic peptidoglycan transglycosylase-like"/>
    <property type="match status" value="1"/>
</dbReference>
<comment type="catalytic activity">
    <reaction evidence="12">
        <text>Preferential cleavage: (Ac)2-L-Lys-D-Ala-|-D-Ala. Also transpeptidation of peptidyl-alanyl moieties that are N-acyl substituents of D-alanine.</text>
        <dbReference type="EC" id="3.4.16.4"/>
    </reaction>
</comment>
<accession>A0A6N7RT84</accession>
<keyword evidence="3" id="KW-0121">Carboxypeptidase</keyword>
<evidence type="ECO:0000256" key="9">
    <source>
        <dbReference type="ARBA" id="ARBA00022984"/>
    </source>
</evidence>
<evidence type="ECO:0000256" key="6">
    <source>
        <dbReference type="ARBA" id="ARBA00022679"/>
    </source>
</evidence>
<evidence type="ECO:0000256" key="7">
    <source>
        <dbReference type="ARBA" id="ARBA00022801"/>
    </source>
</evidence>
<gene>
    <name evidence="16" type="ORF">GJG86_15925</name>
</gene>
<dbReference type="GO" id="GO:0009252">
    <property type="term" value="P:peptidoglycan biosynthetic process"/>
    <property type="evidence" value="ECO:0007669"/>
    <property type="project" value="UniProtKB-KW"/>
</dbReference>
<keyword evidence="5" id="KW-0328">Glycosyltransferase</keyword>
<proteinExistence type="inferred from homology"/>
<dbReference type="CDD" id="cd06577">
    <property type="entry name" value="PASTA_pknB"/>
    <property type="match status" value="1"/>
</dbReference>
<comment type="caution">
    <text evidence="16">The sequence shown here is derived from an EMBL/GenBank/DDBJ whole genome shotgun (WGS) entry which is preliminary data.</text>
</comment>
<evidence type="ECO:0000313" key="17">
    <source>
        <dbReference type="Proteomes" id="UP000438093"/>
    </source>
</evidence>
<comment type="catalytic activity">
    <reaction evidence="13">
        <text>[GlcNAc-(1-&gt;4)-Mur2Ac(oyl-L-Ala-gamma-D-Glu-L-Lys-D-Ala-D-Ala)](n)-di-trans,octa-cis-undecaprenyl diphosphate + beta-D-GlcNAc-(1-&gt;4)-Mur2Ac(oyl-L-Ala-gamma-D-Glu-L-Lys-D-Ala-D-Ala)-di-trans,octa-cis-undecaprenyl diphosphate = [GlcNAc-(1-&gt;4)-Mur2Ac(oyl-L-Ala-gamma-D-Glu-L-Lys-D-Ala-D-Ala)](n+1)-di-trans,octa-cis-undecaprenyl diphosphate + di-trans,octa-cis-undecaprenyl diphosphate + H(+)</text>
        <dbReference type="Rhea" id="RHEA:23708"/>
        <dbReference type="Rhea" id="RHEA-COMP:9602"/>
        <dbReference type="Rhea" id="RHEA-COMP:9603"/>
        <dbReference type="ChEBI" id="CHEBI:15378"/>
        <dbReference type="ChEBI" id="CHEBI:58405"/>
        <dbReference type="ChEBI" id="CHEBI:60033"/>
        <dbReference type="ChEBI" id="CHEBI:78435"/>
        <dbReference type="EC" id="2.4.99.28"/>
    </reaction>
</comment>
<dbReference type="FunFam" id="1.10.3810.10:FF:000001">
    <property type="entry name" value="Penicillin-binding protein 1A"/>
    <property type="match status" value="1"/>
</dbReference>
<evidence type="ECO:0000256" key="5">
    <source>
        <dbReference type="ARBA" id="ARBA00022676"/>
    </source>
</evidence>
<dbReference type="Proteomes" id="UP000438093">
    <property type="component" value="Unassembled WGS sequence"/>
</dbReference>
<dbReference type="InterPro" id="IPR005543">
    <property type="entry name" value="PASTA_dom"/>
</dbReference>
<sequence length="728" mass="77494">MRTHAVKWALLVTVAALCFVGYAGVQGVLGVMDGWTKDLPSIEDTDFTNTSRESVMYAGDESTLLAEFQLEKRDPVAYEEISPYVLQGTVDTEDVRFYEHTGVDIPGIARAFVNNLRGGDLEGASTITQQLVRNTVLSEEANDISFERKIREAQLAIDLEKRFSKDDILVKYLNIINYGDGCYGIEAAAQNYFQVSALDLTLAQAATLVGIPQSPTYLNPKAYPDDCLERRNVVLDRMLTAGDITQQEHDDAQAEELGLNPAPDAPADGIYAYPYFTSYVRTLLFDENNPYGCSYADLFKGGLTIYTSLDPAMQDAAQAAVDDQRASMADNLDASIVAIDVATGQVKAMTRGVPYGQGEGESQVNIATGDGGTGRQAGSTFKAFTLAAAIEQGISPQTLVDCSSPLKAGQDGAPQDFENFGGANYGIQSIQSATAISSNTGYLRLSNSIGQASTTEMASRLGVTSPMDPVYTATEGVADVNPLEMASSYATLASGGVKRTPTVITKIVDRDGAVIYEAGDTSERVLDEAVSAATTKVLQTVFTQSNGTATSARLNNGQPVAGKTGTASLFTDHWLVGYTPSLSCAAWIGDPSGAVPTDTSLTANALWKNFMDRTTDGQAIENFPTVADPPYNNPYNIAQKNKLGKKVEDAKKDADDKDDDADGGTKDVNSAPSAVGKTFDQAIELLNGYEAGYVQEYSDTVPEGTVISQSVQDGQVVIVVSKGPKPAA</sequence>
<dbReference type="GO" id="GO:0071555">
    <property type="term" value="P:cell wall organization"/>
    <property type="evidence" value="ECO:0007669"/>
    <property type="project" value="UniProtKB-KW"/>
</dbReference>
<keyword evidence="7" id="KW-0378">Hydrolase</keyword>
<evidence type="ECO:0000256" key="13">
    <source>
        <dbReference type="ARBA" id="ARBA00049902"/>
    </source>
</evidence>
<dbReference type="PANTHER" id="PTHR32282:SF33">
    <property type="entry name" value="PEPTIDOGLYCAN GLYCOSYLTRANSFERASE"/>
    <property type="match status" value="1"/>
</dbReference>
<dbReference type="GO" id="GO:0008955">
    <property type="term" value="F:peptidoglycan glycosyltransferase activity"/>
    <property type="evidence" value="ECO:0007669"/>
    <property type="project" value="UniProtKB-EC"/>
</dbReference>
<keyword evidence="6" id="KW-0808">Transferase</keyword>
<dbReference type="Pfam" id="PF00912">
    <property type="entry name" value="Transgly"/>
    <property type="match status" value="1"/>
</dbReference>
<dbReference type="Pfam" id="PF00905">
    <property type="entry name" value="Transpeptidase"/>
    <property type="match status" value="1"/>
</dbReference>
<protein>
    <submittedName>
        <fullName evidence="16">PASTA domain-containing protein</fullName>
    </submittedName>
</protein>
<evidence type="ECO:0000256" key="14">
    <source>
        <dbReference type="SAM" id="MobiDB-lite"/>
    </source>
</evidence>
<dbReference type="AlphaFoldDB" id="A0A6N7RT84"/>
<dbReference type="PANTHER" id="PTHR32282">
    <property type="entry name" value="BINDING PROTEIN TRANSPEPTIDASE, PUTATIVE-RELATED"/>
    <property type="match status" value="1"/>
</dbReference>
<feature type="region of interest" description="Disordered" evidence="14">
    <location>
        <begin position="624"/>
        <end position="673"/>
    </location>
</feature>
<evidence type="ECO:0000256" key="11">
    <source>
        <dbReference type="ARBA" id="ARBA00023316"/>
    </source>
</evidence>
<comment type="similarity">
    <text evidence="2">In the N-terminal section; belongs to the glycosyltransferase 51 family.</text>
</comment>
<evidence type="ECO:0000256" key="2">
    <source>
        <dbReference type="ARBA" id="ARBA00007739"/>
    </source>
</evidence>
<dbReference type="InterPro" id="IPR012338">
    <property type="entry name" value="Beta-lactam/transpept-like"/>
</dbReference>
<keyword evidence="10" id="KW-0511">Multifunctional enzyme</keyword>
<evidence type="ECO:0000256" key="8">
    <source>
        <dbReference type="ARBA" id="ARBA00022960"/>
    </source>
</evidence>
<dbReference type="Gene3D" id="3.30.10.20">
    <property type="match status" value="1"/>
</dbReference>
<dbReference type="GO" id="GO:0008658">
    <property type="term" value="F:penicillin binding"/>
    <property type="evidence" value="ECO:0007669"/>
    <property type="project" value="InterPro"/>
</dbReference>
<dbReference type="SUPFAM" id="SSF56601">
    <property type="entry name" value="beta-lactamase/transpeptidase-like"/>
    <property type="match status" value="1"/>
</dbReference>
<dbReference type="InterPro" id="IPR001460">
    <property type="entry name" value="PCN-bd_Tpept"/>
</dbReference>
<dbReference type="Pfam" id="PF03793">
    <property type="entry name" value="PASTA"/>
    <property type="match status" value="1"/>
</dbReference>
<evidence type="ECO:0000259" key="15">
    <source>
        <dbReference type="PROSITE" id="PS51178"/>
    </source>
</evidence>
<keyword evidence="11" id="KW-0961">Cell wall biogenesis/degradation</keyword>
<dbReference type="EMBL" id="VTFY01000018">
    <property type="protein sequence ID" value="MRX83968.1"/>
    <property type="molecule type" value="Genomic_DNA"/>
</dbReference>
<evidence type="ECO:0000256" key="3">
    <source>
        <dbReference type="ARBA" id="ARBA00022645"/>
    </source>
</evidence>
<dbReference type="GO" id="GO:0006508">
    <property type="term" value="P:proteolysis"/>
    <property type="evidence" value="ECO:0007669"/>
    <property type="project" value="UniProtKB-KW"/>
</dbReference>
<dbReference type="GO" id="GO:0009002">
    <property type="term" value="F:serine-type D-Ala-D-Ala carboxypeptidase activity"/>
    <property type="evidence" value="ECO:0007669"/>
    <property type="project" value="UniProtKB-EC"/>
</dbReference>
<dbReference type="InterPro" id="IPR050396">
    <property type="entry name" value="Glycosyltr_51/Transpeptidase"/>
</dbReference>
<dbReference type="SUPFAM" id="SSF53955">
    <property type="entry name" value="Lysozyme-like"/>
    <property type="match status" value="1"/>
</dbReference>
<dbReference type="InterPro" id="IPR036950">
    <property type="entry name" value="PBP_transglycosylase"/>
</dbReference>
<keyword evidence="17" id="KW-1185">Reference proteome</keyword>
<dbReference type="InterPro" id="IPR001264">
    <property type="entry name" value="Glyco_trans_51"/>
</dbReference>
<dbReference type="RefSeq" id="WP_154334822.1">
    <property type="nucleotide sequence ID" value="NZ_VTFY01000018.1"/>
</dbReference>
<dbReference type="Gene3D" id="3.40.710.10">
    <property type="entry name" value="DD-peptidase/beta-lactamase superfamily"/>
    <property type="match status" value="1"/>
</dbReference>
<comment type="similarity">
    <text evidence="1">In the C-terminal section; belongs to the transpeptidase family.</text>
</comment>
<keyword evidence="8" id="KW-0133">Cell shape</keyword>
<keyword evidence="9" id="KW-0573">Peptidoglycan synthesis</keyword>
<organism evidence="16 17">
    <name type="scientific">Eggerthella guodeyinii</name>
    <dbReference type="NCBI Taxonomy" id="2690837"/>
    <lineage>
        <taxon>Bacteria</taxon>
        <taxon>Bacillati</taxon>
        <taxon>Actinomycetota</taxon>
        <taxon>Coriobacteriia</taxon>
        <taxon>Eggerthellales</taxon>
        <taxon>Eggerthellaceae</taxon>
        <taxon>Eggerthella</taxon>
    </lineage>
</organism>
<dbReference type="PROSITE" id="PS51178">
    <property type="entry name" value="PASTA"/>
    <property type="match status" value="1"/>
</dbReference>
<evidence type="ECO:0000256" key="12">
    <source>
        <dbReference type="ARBA" id="ARBA00034000"/>
    </source>
</evidence>
<dbReference type="InterPro" id="IPR023346">
    <property type="entry name" value="Lysozyme-like_dom_sf"/>
</dbReference>
<evidence type="ECO:0000256" key="4">
    <source>
        <dbReference type="ARBA" id="ARBA00022670"/>
    </source>
</evidence>
<dbReference type="GO" id="GO:0030288">
    <property type="term" value="C:outer membrane-bounded periplasmic space"/>
    <property type="evidence" value="ECO:0007669"/>
    <property type="project" value="TreeGrafter"/>
</dbReference>
<feature type="domain" description="PASTA" evidence="15">
    <location>
        <begin position="665"/>
        <end position="722"/>
    </location>
</feature>
<evidence type="ECO:0000256" key="1">
    <source>
        <dbReference type="ARBA" id="ARBA00007090"/>
    </source>
</evidence>
<name>A0A6N7RT84_9ACTN</name>